<feature type="signal peptide" evidence="3">
    <location>
        <begin position="1"/>
        <end position="21"/>
    </location>
</feature>
<reference evidence="4" key="1">
    <citation type="journal article" date="2021" name="Proc. Natl. Acad. Sci. U.S.A.">
        <title>Three genomes in the algal genus Volvox reveal the fate of a haploid sex-determining region after a transition to homothallism.</title>
        <authorList>
            <person name="Yamamoto K."/>
            <person name="Hamaji T."/>
            <person name="Kawai-Toyooka H."/>
            <person name="Matsuzaki R."/>
            <person name="Takahashi F."/>
            <person name="Nishimura Y."/>
            <person name="Kawachi M."/>
            <person name="Noguchi H."/>
            <person name="Minakuchi Y."/>
            <person name="Umen J.G."/>
            <person name="Toyoda A."/>
            <person name="Nozaki H."/>
        </authorList>
    </citation>
    <scope>NUCLEOTIDE SEQUENCE</scope>
    <source>
        <strain evidence="4">NIES-3780</strain>
    </source>
</reference>
<proteinExistence type="predicted"/>
<dbReference type="GO" id="GO:0008610">
    <property type="term" value="P:lipid biosynthetic process"/>
    <property type="evidence" value="ECO:0007669"/>
    <property type="project" value="InterPro"/>
</dbReference>
<evidence type="ECO:0000256" key="2">
    <source>
        <dbReference type="ARBA" id="ARBA00022679"/>
    </source>
</evidence>
<dbReference type="Pfam" id="PF04989">
    <property type="entry name" value="RMNT_CmcI"/>
    <property type="match status" value="1"/>
</dbReference>
<dbReference type="SUPFAM" id="SSF53335">
    <property type="entry name" value="S-adenosyl-L-methionine-dependent methyltransferases"/>
    <property type="match status" value="1"/>
</dbReference>
<evidence type="ECO:0000313" key="4">
    <source>
        <dbReference type="EMBL" id="GIL61310.1"/>
    </source>
</evidence>
<dbReference type="GO" id="GO:0008168">
    <property type="term" value="F:methyltransferase activity"/>
    <property type="evidence" value="ECO:0007669"/>
    <property type="project" value="UniProtKB-KW"/>
</dbReference>
<keyword evidence="5" id="KW-1185">Reference proteome</keyword>
<dbReference type="EMBL" id="BNCO01000044">
    <property type="protein sequence ID" value="GIL61310.1"/>
    <property type="molecule type" value="Genomic_DNA"/>
</dbReference>
<dbReference type="InterPro" id="IPR007072">
    <property type="entry name" value="RNMT_CmcI"/>
</dbReference>
<dbReference type="PANTHER" id="PTHR40048:SF1">
    <property type="entry name" value="RHAMNOSYL O-METHYLTRANSFERASE"/>
    <property type="match status" value="1"/>
</dbReference>
<organism evidence="4 5">
    <name type="scientific">Volvox africanus</name>
    <dbReference type="NCBI Taxonomy" id="51714"/>
    <lineage>
        <taxon>Eukaryota</taxon>
        <taxon>Viridiplantae</taxon>
        <taxon>Chlorophyta</taxon>
        <taxon>core chlorophytes</taxon>
        <taxon>Chlorophyceae</taxon>
        <taxon>CS clade</taxon>
        <taxon>Chlamydomonadales</taxon>
        <taxon>Volvocaceae</taxon>
        <taxon>Volvox</taxon>
    </lineage>
</organism>
<feature type="chain" id="PRO_5035231980" evidence="3">
    <location>
        <begin position="22"/>
        <end position="336"/>
    </location>
</feature>
<protein>
    <submittedName>
        <fullName evidence="4">Uncharacterized protein</fullName>
    </submittedName>
</protein>
<keyword evidence="3" id="KW-0732">Signal</keyword>
<evidence type="ECO:0000256" key="3">
    <source>
        <dbReference type="SAM" id="SignalP"/>
    </source>
</evidence>
<dbReference type="Proteomes" id="UP000747399">
    <property type="component" value="Unassembled WGS sequence"/>
</dbReference>
<sequence>MTWCKLFLLTVQLLSLRTCIAGPAIRDPSTRIASLLMGVSRKLDTIHKLQNEVMAVLDEIHKLREFSEDNGEILQTIHEAECTGGVYPVDRASSFRLANETVAMNNGHVVRLDDILYGYDYVFEKKHLFSAGSWLGVQSQQDPWDLVAIQQLVWDVKPKVIYDIGTNVGGSAILFAHIMSQYAKPGEALIVSVDPKDFTVNWDAEAQRLCPRCTAVKDNPLWGQYVRFVKARAVERSALAALQKAISTFGGPVLISLDGWHRYAEVLKQCHVLSQYVTIGSYIIVQDTKLDRFLSKAGPRRAVHDFLKNNTDFEIDKSREAFLYSQHTDGYLRRIK</sequence>
<dbReference type="GO" id="GO:0032259">
    <property type="term" value="P:methylation"/>
    <property type="evidence" value="ECO:0007669"/>
    <property type="project" value="UniProtKB-KW"/>
</dbReference>
<gene>
    <name evidence="4" type="ORF">Vafri_15701</name>
</gene>
<name>A0A8J4BLV5_9CHLO</name>
<comment type="caution">
    <text evidence="4">The sequence shown here is derived from an EMBL/GenBank/DDBJ whole genome shotgun (WGS) entry which is preliminary data.</text>
</comment>
<dbReference type="InterPro" id="IPR029063">
    <property type="entry name" value="SAM-dependent_MTases_sf"/>
</dbReference>
<evidence type="ECO:0000313" key="5">
    <source>
        <dbReference type="Proteomes" id="UP000747399"/>
    </source>
</evidence>
<evidence type="ECO:0000256" key="1">
    <source>
        <dbReference type="ARBA" id="ARBA00022603"/>
    </source>
</evidence>
<dbReference type="GO" id="GO:0005886">
    <property type="term" value="C:plasma membrane"/>
    <property type="evidence" value="ECO:0007669"/>
    <property type="project" value="TreeGrafter"/>
</dbReference>
<keyword evidence="2" id="KW-0808">Transferase</keyword>
<dbReference type="AlphaFoldDB" id="A0A8J4BLV5"/>
<dbReference type="Gene3D" id="3.40.50.150">
    <property type="entry name" value="Vaccinia Virus protein VP39"/>
    <property type="match status" value="1"/>
</dbReference>
<dbReference type="PANTHER" id="PTHR40048">
    <property type="entry name" value="RHAMNOSYL O-METHYLTRANSFERASE"/>
    <property type="match status" value="1"/>
</dbReference>
<accession>A0A8J4BLV5</accession>
<keyword evidence="1" id="KW-0489">Methyltransferase</keyword>